<proteinExistence type="predicted"/>
<dbReference type="RefSeq" id="YP_009215713.1">
    <property type="nucleotide sequence ID" value="NC_028980.1"/>
</dbReference>
<gene>
    <name evidence="1" type="ORF">PAE1_22</name>
</gene>
<evidence type="ECO:0000313" key="2">
    <source>
        <dbReference type="Proteomes" id="UP000204629"/>
    </source>
</evidence>
<dbReference type="KEGG" id="vg:26642051"/>
<name>A0A0N9ESA2_9CAUD</name>
<evidence type="ECO:0000313" key="1">
    <source>
        <dbReference type="EMBL" id="ALF51522.1"/>
    </source>
</evidence>
<keyword evidence="2" id="KW-1185">Reference proteome</keyword>
<reference evidence="1 2" key="1">
    <citation type="journal article" date="2016" name="Genome Announc.">
        <title>Genome Sequences of Pseudomonas oryzihabitans Phage POR1 and Pseudomonas aeruginosa Phage PAE1.</title>
        <authorList>
            <person name="Dyson Z.A."/>
            <person name="Seviour R.J."/>
            <person name="Tucci J."/>
            <person name="Petrovski S."/>
        </authorList>
    </citation>
    <scope>NUCLEOTIDE SEQUENCE [LARGE SCALE GENOMIC DNA]</scope>
</reference>
<organism evidence="1 2">
    <name type="scientific">Pseudomonas phage PAE1</name>
    <dbReference type="NCBI Taxonomy" id="1718273"/>
    <lineage>
        <taxon>Viruses</taxon>
        <taxon>Duplodnaviria</taxon>
        <taxon>Heunggongvirae</taxon>
        <taxon>Uroviricota</taxon>
        <taxon>Caudoviricetes</taxon>
        <taxon>Mesyanzhinovviridae</taxon>
        <taxon>Rabinowitzvirinae</taxon>
        <taxon>Yuavirus</taxon>
        <taxon>Yuavirus PAE1</taxon>
        <taxon>Pseudomonas virus PAE1</taxon>
    </lineage>
</organism>
<dbReference type="OrthoDB" id="16937at10239"/>
<dbReference type="Proteomes" id="UP000204629">
    <property type="component" value="Segment"/>
</dbReference>
<sequence>MPSLSEFSRRITLRGRKVAEGADALTRKVALAADQAVVSGTPVDTGRARSNWIAAIGSAPSSVIDAYSPGEAGSTEAANTQAAIDQAESVIRGYNYGEEIHITNNLPYIQRLNDGYSAQAPANFVEQAVLEAVQVVQFGRVVDGDPGS</sequence>
<dbReference type="EMBL" id="KT734862">
    <property type="protein sequence ID" value="ALF51522.1"/>
    <property type="molecule type" value="Genomic_DNA"/>
</dbReference>
<protein>
    <submittedName>
        <fullName evidence="1">Putative structural protein</fullName>
    </submittedName>
</protein>
<accession>A0A0N9ESA2</accession>
<dbReference type="GeneID" id="26642051"/>